<reference evidence="3" key="1">
    <citation type="journal article" date="2019" name="Int. J. Syst. Evol. Microbiol.">
        <title>The Global Catalogue of Microorganisms (GCM) 10K type strain sequencing project: providing services to taxonomists for standard genome sequencing and annotation.</title>
        <authorList>
            <consortium name="The Broad Institute Genomics Platform"/>
            <consortium name="The Broad Institute Genome Sequencing Center for Infectious Disease"/>
            <person name="Wu L."/>
            <person name="Ma J."/>
        </authorList>
    </citation>
    <scope>NUCLEOTIDE SEQUENCE [LARGE SCALE GENOMIC DNA]</scope>
    <source>
        <strain evidence="3">KACC 11407</strain>
    </source>
</reference>
<organism evidence="2 3">
    <name type="scientific">Lysobacter yangpyeongensis</name>
    <dbReference type="NCBI Taxonomy" id="346182"/>
    <lineage>
        <taxon>Bacteria</taxon>
        <taxon>Pseudomonadati</taxon>
        <taxon>Pseudomonadota</taxon>
        <taxon>Gammaproteobacteria</taxon>
        <taxon>Lysobacterales</taxon>
        <taxon>Lysobacteraceae</taxon>
        <taxon>Lysobacter</taxon>
    </lineage>
</organism>
<dbReference type="InterPro" id="IPR009875">
    <property type="entry name" value="PilZ_domain"/>
</dbReference>
<dbReference type="RefSeq" id="WP_386752427.1">
    <property type="nucleotide sequence ID" value="NZ_JBHSNM010000001.1"/>
</dbReference>
<feature type="domain" description="PilZ" evidence="1">
    <location>
        <begin position="4"/>
        <end position="93"/>
    </location>
</feature>
<sequence>MDTERRRHPRQNTLKAIMFTPNGERHAATVLDVSQGGARMRLPEDDWTPREGANLRLFFEIDPVQTVAVQGRVVRVCVDHLGVQFAPAQERQIYELLTSLS</sequence>
<accession>A0ABW0SIK5</accession>
<keyword evidence="3" id="KW-1185">Reference proteome</keyword>
<evidence type="ECO:0000313" key="2">
    <source>
        <dbReference type="EMBL" id="MFC5568765.1"/>
    </source>
</evidence>
<protein>
    <submittedName>
        <fullName evidence="2">PilZ domain-containing protein</fullName>
    </submittedName>
</protein>
<evidence type="ECO:0000259" key="1">
    <source>
        <dbReference type="Pfam" id="PF07238"/>
    </source>
</evidence>
<comment type="caution">
    <text evidence="2">The sequence shown here is derived from an EMBL/GenBank/DDBJ whole genome shotgun (WGS) entry which is preliminary data.</text>
</comment>
<dbReference type="Proteomes" id="UP001596036">
    <property type="component" value="Unassembled WGS sequence"/>
</dbReference>
<dbReference type="EMBL" id="JBHSNM010000001">
    <property type="protein sequence ID" value="MFC5568765.1"/>
    <property type="molecule type" value="Genomic_DNA"/>
</dbReference>
<name>A0ABW0SIK5_9GAMM</name>
<proteinExistence type="predicted"/>
<dbReference type="Gene3D" id="2.40.10.220">
    <property type="entry name" value="predicted glycosyltransferase like domains"/>
    <property type="match status" value="1"/>
</dbReference>
<gene>
    <name evidence="2" type="ORF">ACFPN1_01635</name>
</gene>
<evidence type="ECO:0000313" key="3">
    <source>
        <dbReference type="Proteomes" id="UP001596036"/>
    </source>
</evidence>
<dbReference type="SUPFAM" id="SSF141371">
    <property type="entry name" value="PilZ domain-like"/>
    <property type="match status" value="1"/>
</dbReference>
<dbReference type="Pfam" id="PF07238">
    <property type="entry name" value="PilZ"/>
    <property type="match status" value="1"/>
</dbReference>